<dbReference type="InterPro" id="IPR038883">
    <property type="entry name" value="AN11006-like"/>
</dbReference>
<dbReference type="PANTHER" id="PTHR42085:SF1">
    <property type="entry name" value="F-BOX DOMAIN-CONTAINING PROTEIN"/>
    <property type="match status" value="1"/>
</dbReference>
<gene>
    <name evidence="1" type="ORF">LY89DRAFT_687873</name>
</gene>
<dbReference type="PANTHER" id="PTHR42085">
    <property type="entry name" value="F-BOX DOMAIN-CONTAINING PROTEIN"/>
    <property type="match status" value="1"/>
</dbReference>
<dbReference type="EMBL" id="KQ947423">
    <property type="protein sequence ID" value="KUJ12961.1"/>
    <property type="molecule type" value="Genomic_DNA"/>
</dbReference>
<accession>A0A194WYB7</accession>
<evidence type="ECO:0000313" key="2">
    <source>
        <dbReference type="Proteomes" id="UP000070700"/>
    </source>
</evidence>
<reference evidence="1 2" key="1">
    <citation type="submission" date="2015-10" db="EMBL/GenBank/DDBJ databases">
        <title>Full genome of DAOMC 229536 Phialocephala scopiformis, a fungal endophyte of spruce producing the potent anti-insectan compound rugulosin.</title>
        <authorList>
            <consortium name="DOE Joint Genome Institute"/>
            <person name="Walker A.K."/>
            <person name="Frasz S.L."/>
            <person name="Seifert K.A."/>
            <person name="Miller J.D."/>
            <person name="Mondo S.J."/>
            <person name="Labutti K."/>
            <person name="Lipzen A."/>
            <person name="Dockter R."/>
            <person name="Kennedy M."/>
            <person name="Grigoriev I.V."/>
            <person name="Spatafora J.W."/>
        </authorList>
    </citation>
    <scope>NUCLEOTIDE SEQUENCE [LARGE SCALE GENOMIC DNA]</scope>
    <source>
        <strain evidence="1 2">CBS 120377</strain>
    </source>
</reference>
<dbReference type="RefSeq" id="XP_018067316.1">
    <property type="nucleotide sequence ID" value="XM_018215594.1"/>
</dbReference>
<protein>
    <recommendedName>
        <fullName evidence="3">F-box domain-containing protein</fullName>
    </recommendedName>
</protein>
<dbReference type="InParanoid" id="A0A194WYB7"/>
<name>A0A194WYB7_MOLSC</name>
<evidence type="ECO:0008006" key="3">
    <source>
        <dbReference type="Google" id="ProtNLM"/>
    </source>
</evidence>
<sequence length="347" mass="39823">MASSTLLGLPLELRIQIYSYLFTAPRSRIELKKGSYRALNEDGGEEIQMCLLRTCKQIYNETRDIWWKYNTLHLRSILNAHAPAPEGIIAPNVAMRIKSQVRSVQMNIDTLFYKTIADRLVFGHNLSILAGWAQEGQLSSITLNIKSVAGRILYTHRQWMRVLGRHRDSEKDRTHKQYLEELRFASTAPNPLSTIKRRIVLETRSSTFEPDTWRPRHSLRVPKQGHNPIDMLQELASAWGGRLEVNGMLAYEDGNPVGGDILLEQSEPRLFYYKDDVHLWLMTEIVKEPVQGKHIGQFLLDMDRSSRAAFYGKYETELQALKQKYGIHRVGESSVAKPAAGEDIHRP</sequence>
<dbReference type="GeneID" id="28825320"/>
<dbReference type="KEGG" id="psco:LY89DRAFT_687873"/>
<dbReference type="AlphaFoldDB" id="A0A194WYB7"/>
<keyword evidence="2" id="KW-1185">Reference proteome</keyword>
<dbReference type="OrthoDB" id="5413827at2759"/>
<dbReference type="Proteomes" id="UP000070700">
    <property type="component" value="Unassembled WGS sequence"/>
</dbReference>
<organism evidence="1 2">
    <name type="scientific">Mollisia scopiformis</name>
    <name type="common">Conifer needle endophyte fungus</name>
    <name type="synonym">Phialocephala scopiformis</name>
    <dbReference type="NCBI Taxonomy" id="149040"/>
    <lineage>
        <taxon>Eukaryota</taxon>
        <taxon>Fungi</taxon>
        <taxon>Dikarya</taxon>
        <taxon>Ascomycota</taxon>
        <taxon>Pezizomycotina</taxon>
        <taxon>Leotiomycetes</taxon>
        <taxon>Helotiales</taxon>
        <taxon>Mollisiaceae</taxon>
        <taxon>Mollisia</taxon>
    </lineage>
</organism>
<proteinExistence type="predicted"/>
<evidence type="ECO:0000313" key="1">
    <source>
        <dbReference type="EMBL" id="KUJ12961.1"/>
    </source>
</evidence>